<evidence type="ECO:0000313" key="2">
    <source>
        <dbReference type="EMBL" id="RDX70888.1"/>
    </source>
</evidence>
<name>A0A371EXX6_MUCPR</name>
<feature type="region of interest" description="Disordered" evidence="1">
    <location>
        <begin position="40"/>
        <end position="96"/>
    </location>
</feature>
<comment type="caution">
    <text evidence="2">The sequence shown here is derived from an EMBL/GenBank/DDBJ whole genome shotgun (WGS) entry which is preliminary data.</text>
</comment>
<sequence>MSETDRNTRTLPPQRGLVKLRVIKALLYSVTAFASFAASGLKRGNGNGEQELDGTCHTNTLSSTSTTTPIPSGYNADADTNRVAPTRLLPSDPNIS</sequence>
<dbReference type="Proteomes" id="UP000257109">
    <property type="component" value="Unassembled WGS sequence"/>
</dbReference>
<dbReference type="OrthoDB" id="1436375at2759"/>
<organism evidence="2 3">
    <name type="scientific">Mucuna pruriens</name>
    <name type="common">Velvet bean</name>
    <name type="synonym">Dolichos pruriens</name>
    <dbReference type="NCBI Taxonomy" id="157652"/>
    <lineage>
        <taxon>Eukaryota</taxon>
        <taxon>Viridiplantae</taxon>
        <taxon>Streptophyta</taxon>
        <taxon>Embryophyta</taxon>
        <taxon>Tracheophyta</taxon>
        <taxon>Spermatophyta</taxon>
        <taxon>Magnoliopsida</taxon>
        <taxon>eudicotyledons</taxon>
        <taxon>Gunneridae</taxon>
        <taxon>Pentapetalae</taxon>
        <taxon>rosids</taxon>
        <taxon>fabids</taxon>
        <taxon>Fabales</taxon>
        <taxon>Fabaceae</taxon>
        <taxon>Papilionoideae</taxon>
        <taxon>50 kb inversion clade</taxon>
        <taxon>NPAAA clade</taxon>
        <taxon>indigoferoid/millettioid clade</taxon>
        <taxon>Phaseoleae</taxon>
        <taxon>Mucuna</taxon>
    </lineage>
</organism>
<protein>
    <submittedName>
        <fullName evidence="2">Uncharacterized protein</fullName>
    </submittedName>
</protein>
<dbReference type="AlphaFoldDB" id="A0A371EXX6"/>
<dbReference type="EMBL" id="QJKJ01011542">
    <property type="protein sequence ID" value="RDX70888.1"/>
    <property type="molecule type" value="Genomic_DNA"/>
</dbReference>
<gene>
    <name evidence="2" type="ORF">CR513_49820</name>
</gene>
<reference evidence="2" key="1">
    <citation type="submission" date="2018-05" db="EMBL/GenBank/DDBJ databases">
        <title>Draft genome of Mucuna pruriens seed.</title>
        <authorList>
            <person name="Nnadi N.E."/>
            <person name="Vos R."/>
            <person name="Hasami M.H."/>
            <person name="Devisetty U.K."/>
            <person name="Aguiy J.C."/>
        </authorList>
    </citation>
    <scope>NUCLEOTIDE SEQUENCE [LARGE SCALE GENOMIC DNA]</scope>
    <source>
        <strain evidence="2">JCA_2017</strain>
    </source>
</reference>
<evidence type="ECO:0000256" key="1">
    <source>
        <dbReference type="SAM" id="MobiDB-lite"/>
    </source>
</evidence>
<accession>A0A371EXX6</accession>
<feature type="non-terminal residue" evidence="2">
    <location>
        <position position="1"/>
    </location>
</feature>
<evidence type="ECO:0000313" key="3">
    <source>
        <dbReference type="Proteomes" id="UP000257109"/>
    </source>
</evidence>
<proteinExistence type="predicted"/>
<keyword evidence="3" id="KW-1185">Reference proteome</keyword>
<feature type="compositionally biased region" description="Low complexity" evidence="1">
    <location>
        <begin position="55"/>
        <end position="68"/>
    </location>
</feature>